<reference evidence="2 3" key="1">
    <citation type="submission" date="2021-03" db="EMBL/GenBank/DDBJ databases">
        <title>Complete genome sequence of Streptomyces cyanogenus S136, producer of anticancer angucycline landomycin A.</title>
        <authorList>
            <person name="Hrab P."/>
            <person name="Ruckert C."/>
            <person name="Busche T."/>
            <person name="Ostash I."/>
            <person name="Kalinowski J."/>
            <person name="Fedorenko V."/>
            <person name="Yushchuk O."/>
            <person name="Ostash B."/>
        </authorList>
    </citation>
    <scope>NUCLEOTIDE SEQUENCE [LARGE SCALE GENOMIC DNA]</scope>
    <source>
        <strain evidence="2 3">S136</strain>
    </source>
</reference>
<feature type="transmembrane region" description="Helical" evidence="1">
    <location>
        <begin position="125"/>
        <end position="146"/>
    </location>
</feature>
<feature type="transmembrane region" description="Helical" evidence="1">
    <location>
        <begin position="158"/>
        <end position="178"/>
    </location>
</feature>
<evidence type="ECO:0000313" key="3">
    <source>
        <dbReference type="Proteomes" id="UP000663908"/>
    </source>
</evidence>
<feature type="transmembrane region" description="Helical" evidence="1">
    <location>
        <begin position="96"/>
        <end position="119"/>
    </location>
</feature>
<organism evidence="2 3">
    <name type="scientific">Streptomyces cyanogenus</name>
    <dbReference type="NCBI Taxonomy" id="80860"/>
    <lineage>
        <taxon>Bacteria</taxon>
        <taxon>Bacillati</taxon>
        <taxon>Actinomycetota</taxon>
        <taxon>Actinomycetes</taxon>
        <taxon>Kitasatosporales</taxon>
        <taxon>Streptomycetaceae</taxon>
        <taxon>Streptomyces</taxon>
    </lineage>
</organism>
<keyword evidence="1" id="KW-0472">Membrane</keyword>
<keyword evidence="3" id="KW-1185">Reference proteome</keyword>
<gene>
    <name evidence="2" type="ORF">S1361_37895</name>
</gene>
<evidence type="ECO:0000256" key="1">
    <source>
        <dbReference type="SAM" id="Phobius"/>
    </source>
</evidence>
<feature type="transmembrane region" description="Helical" evidence="1">
    <location>
        <begin position="58"/>
        <end position="84"/>
    </location>
</feature>
<feature type="transmembrane region" description="Helical" evidence="1">
    <location>
        <begin position="33"/>
        <end position="52"/>
    </location>
</feature>
<proteinExistence type="predicted"/>
<name>A0ABX7U6C0_STRCY</name>
<keyword evidence="1" id="KW-1133">Transmembrane helix</keyword>
<accession>A0ABX7U6C0</accession>
<dbReference type="Proteomes" id="UP000663908">
    <property type="component" value="Chromosome"/>
</dbReference>
<dbReference type="EMBL" id="CP071839">
    <property type="protein sequence ID" value="QTE03171.1"/>
    <property type="molecule type" value="Genomic_DNA"/>
</dbReference>
<keyword evidence="1" id="KW-0812">Transmembrane</keyword>
<sequence>MKTCSGPDPEGRTGSHVMVRRHLTRCLFSRAEMAWVVLVLLLTALPVGWCGFKDFREALTFAGCVTGAALMLAALIMLVGVAAVVDCWARGPISNFGVFALISTGVALLTNFLLVLQTWNDGEKVVYKVLSIVLSVASLSTVILVWRRLDEIPTPRRVAAALIVSTLVAVANFSYQYLFQPYRREATPLVQLNVGKAVFSADHSVFSVPVDIKLVNHSDMGFYVLGAEFHAMGEDVTVSRTDLATSRWRKDAEDWARYPEKHPLTRREVYQPGKLVVAQPWMPPGSWVEANDESRTRTVVQLPSDTNFDKLTFYASLSLARKDRLVMEQFGSPRYSWRGVAVPGWVKRDNDAIIQTAEMQENNAIDQFTRFRRRVTTYWRFGSHGVDVAPVIVPAGEEGREFSEKTNREVRSRYGLLDVLAGPVEETLDEIKPLR</sequence>
<protein>
    <submittedName>
        <fullName evidence="2">Uncharacterized protein</fullName>
    </submittedName>
</protein>
<evidence type="ECO:0000313" key="2">
    <source>
        <dbReference type="EMBL" id="QTE03171.1"/>
    </source>
</evidence>